<dbReference type="Proteomes" id="UP000799770">
    <property type="component" value="Unassembled WGS sequence"/>
</dbReference>
<evidence type="ECO:0000313" key="1">
    <source>
        <dbReference type="EMBL" id="KAF2117555.1"/>
    </source>
</evidence>
<accession>A0A6A5ZEC0</accession>
<organism evidence="1 2">
    <name type="scientific">Lophiotrema nucula</name>
    <dbReference type="NCBI Taxonomy" id="690887"/>
    <lineage>
        <taxon>Eukaryota</taxon>
        <taxon>Fungi</taxon>
        <taxon>Dikarya</taxon>
        <taxon>Ascomycota</taxon>
        <taxon>Pezizomycotina</taxon>
        <taxon>Dothideomycetes</taxon>
        <taxon>Pleosporomycetidae</taxon>
        <taxon>Pleosporales</taxon>
        <taxon>Lophiotremataceae</taxon>
        <taxon>Lophiotrema</taxon>
    </lineage>
</organism>
<keyword evidence="2" id="KW-1185">Reference proteome</keyword>
<dbReference type="EMBL" id="ML977318">
    <property type="protein sequence ID" value="KAF2117555.1"/>
    <property type="molecule type" value="Genomic_DNA"/>
</dbReference>
<evidence type="ECO:0000313" key="2">
    <source>
        <dbReference type="Proteomes" id="UP000799770"/>
    </source>
</evidence>
<reference evidence="1" key="1">
    <citation type="journal article" date="2020" name="Stud. Mycol.">
        <title>101 Dothideomycetes genomes: a test case for predicting lifestyles and emergence of pathogens.</title>
        <authorList>
            <person name="Haridas S."/>
            <person name="Albert R."/>
            <person name="Binder M."/>
            <person name="Bloem J."/>
            <person name="Labutti K."/>
            <person name="Salamov A."/>
            <person name="Andreopoulos B."/>
            <person name="Baker S."/>
            <person name="Barry K."/>
            <person name="Bills G."/>
            <person name="Bluhm B."/>
            <person name="Cannon C."/>
            <person name="Castanera R."/>
            <person name="Culley D."/>
            <person name="Daum C."/>
            <person name="Ezra D."/>
            <person name="Gonzalez J."/>
            <person name="Henrissat B."/>
            <person name="Kuo A."/>
            <person name="Liang C."/>
            <person name="Lipzen A."/>
            <person name="Lutzoni F."/>
            <person name="Magnuson J."/>
            <person name="Mondo S."/>
            <person name="Nolan M."/>
            <person name="Ohm R."/>
            <person name="Pangilinan J."/>
            <person name="Park H.-J."/>
            <person name="Ramirez L."/>
            <person name="Alfaro M."/>
            <person name="Sun H."/>
            <person name="Tritt A."/>
            <person name="Yoshinaga Y."/>
            <person name="Zwiers L.-H."/>
            <person name="Turgeon B."/>
            <person name="Goodwin S."/>
            <person name="Spatafora J."/>
            <person name="Crous P."/>
            <person name="Grigoriev I."/>
        </authorList>
    </citation>
    <scope>NUCLEOTIDE SEQUENCE</scope>
    <source>
        <strain evidence="1">CBS 627.86</strain>
    </source>
</reference>
<name>A0A6A5ZEC0_9PLEO</name>
<protein>
    <submittedName>
        <fullName evidence="1">Uncharacterized protein</fullName>
    </submittedName>
</protein>
<gene>
    <name evidence="1" type="ORF">BDV96DRAFT_395096</name>
</gene>
<proteinExistence type="predicted"/>
<sequence>MDKSTQRHCKRLWVTAGARCVWRSRPDLGSPTRPGLYKRLVLVAQGRVAVHRAGIGRSAGLDHSRIERLICGVARTSHIDQATRLRPDPSPWIRIVCSPINTPVLSSSDDFATTEVLVLPRSRAFAVRRQAGGDITLPRYAHHAGSSPNPSKGTFPCCETVTLSFYFCRILLTTLLQLFPASHLLSLI</sequence>
<dbReference type="AlphaFoldDB" id="A0A6A5ZEC0"/>